<dbReference type="Gene3D" id="2.40.70.10">
    <property type="entry name" value="Acid Proteases"/>
    <property type="match status" value="1"/>
</dbReference>
<dbReference type="Proteomes" id="UP000515211">
    <property type="component" value="Chromosome 4"/>
</dbReference>
<reference evidence="3" key="2">
    <citation type="submission" date="2025-08" db="UniProtKB">
        <authorList>
            <consortium name="RefSeq"/>
        </authorList>
    </citation>
    <scope>IDENTIFICATION</scope>
    <source>
        <tissue evidence="3">Whole plant</tissue>
    </source>
</reference>
<gene>
    <name evidence="3" type="primary">LOC107484333</name>
</gene>
<dbReference type="OrthoDB" id="1934381at2759"/>
<proteinExistence type="predicted"/>
<protein>
    <submittedName>
        <fullName evidence="3">Uncharacterized protein LOC107484333</fullName>
    </submittedName>
</protein>
<reference evidence="2" key="1">
    <citation type="journal article" date="2016" name="Nat. Genet.">
        <title>The genome sequences of Arachis duranensis and Arachis ipaensis, the diploid ancestors of cultivated peanut.</title>
        <authorList>
            <person name="Bertioli D.J."/>
            <person name="Cannon S.B."/>
            <person name="Froenicke L."/>
            <person name="Huang G."/>
            <person name="Farmer A.D."/>
            <person name="Cannon E.K."/>
            <person name="Liu X."/>
            <person name="Gao D."/>
            <person name="Clevenger J."/>
            <person name="Dash S."/>
            <person name="Ren L."/>
            <person name="Moretzsohn M.C."/>
            <person name="Shirasawa K."/>
            <person name="Huang W."/>
            <person name="Vidigal B."/>
            <person name="Abernathy B."/>
            <person name="Chu Y."/>
            <person name="Niederhuth C.E."/>
            <person name="Umale P."/>
            <person name="Araujo A.C."/>
            <person name="Kozik A."/>
            <person name="Kim K.D."/>
            <person name="Burow M.D."/>
            <person name="Varshney R.K."/>
            <person name="Wang X."/>
            <person name="Zhang X."/>
            <person name="Barkley N."/>
            <person name="Guimaraes P.M."/>
            <person name="Isobe S."/>
            <person name="Guo B."/>
            <person name="Liao B."/>
            <person name="Stalker H.T."/>
            <person name="Schmitz R.J."/>
            <person name="Scheffler B.E."/>
            <person name="Leal-Bertioli S.C."/>
            <person name="Xun X."/>
            <person name="Jackson S.A."/>
            <person name="Michelmore R."/>
            <person name="Ozias-Akins P."/>
        </authorList>
    </citation>
    <scope>NUCLEOTIDE SEQUENCE [LARGE SCALE GENOMIC DNA]</scope>
    <source>
        <strain evidence="2">cv. V14167</strain>
    </source>
</reference>
<organism evidence="2 3">
    <name type="scientific">Arachis duranensis</name>
    <name type="common">Wild peanut</name>
    <dbReference type="NCBI Taxonomy" id="130453"/>
    <lineage>
        <taxon>Eukaryota</taxon>
        <taxon>Viridiplantae</taxon>
        <taxon>Streptophyta</taxon>
        <taxon>Embryophyta</taxon>
        <taxon>Tracheophyta</taxon>
        <taxon>Spermatophyta</taxon>
        <taxon>Magnoliopsida</taxon>
        <taxon>eudicotyledons</taxon>
        <taxon>Gunneridae</taxon>
        <taxon>Pentapetalae</taxon>
        <taxon>rosids</taxon>
        <taxon>fabids</taxon>
        <taxon>Fabales</taxon>
        <taxon>Fabaceae</taxon>
        <taxon>Papilionoideae</taxon>
        <taxon>50 kb inversion clade</taxon>
        <taxon>dalbergioids sensu lato</taxon>
        <taxon>Dalbergieae</taxon>
        <taxon>Pterocarpus clade</taxon>
        <taxon>Arachis</taxon>
    </lineage>
</organism>
<dbReference type="InterPro" id="IPR021109">
    <property type="entry name" value="Peptidase_aspartic_dom_sf"/>
</dbReference>
<feature type="region of interest" description="Disordered" evidence="1">
    <location>
        <begin position="232"/>
        <end position="255"/>
    </location>
</feature>
<sequence>MAIMEAMIANLCKSVNIPFIKALQQMPTYIKYIKEMLTKKGTLKGGQTVTMNKECSALIKKDVLLKKKDLGSFHIPCVIRETKIYRGFCDLGASINLMPLSLMKNLQINELRSTDVIMQLVDKTQKQAEGAVENVLVKVGNDFFPTDFVVLDMEESYLHPIISGRPFLAIGRALIDVEQGELILRIYDEQLTFQVFKPMHESEQENKKLKEEYGESFLMENSNELPNKHLELPLIDKQKTQEMKQPMEFKEELKP</sequence>
<accession>A0A6P4D3M9</accession>
<dbReference type="GeneID" id="107484333"/>
<evidence type="ECO:0000313" key="2">
    <source>
        <dbReference type="Proteomes" id="UP000515211"/>
    </source>
</evidence>
<dbReference type="KEGG" id="adu:107484333"/>
<name>A0A6P4D3M9_ARADU</name>
<dbReference type="PANTHER" id="PTHR33067">
    <property type="entry name" value="RNA-DIRECTED DNA POLYMERASE-RELATED"/>
    <property type="match status" value="1"/>
</dbReference>
<evidence type="ECO:0000313" key="3">
    <source>
        <dbReference type="RefSeq" id="XP_015960420.1"/>
    </source>
</evidence>
<dbReference type="AlphaFoldDB" id="A0A6P4D3M9"/>
<dbReference type="RefSeq" id="XP_015960420.1">
    <property type="nucleotide sequence ID" value="XM_016104934.1"/>
</dbReference>
<evidence type="ECO:0000256" key="1">
    <source>
        <dbReference type="SAM" id="MobiDB-lite"/>
    </source>
</evidence>
<keyword evidence="2" id="KW-1185">Reference proteome</keyword>
<dbReference type="PANTHER" id="PTHR33067:SF39">
    <property type="entry name" value="TRANSCRIPTION FACTOR INTERACTOR AND REGULATOR CCHC(ZN) FAMILY"/>
    <property type="match status" value="1"/>
</dbReference>
<dbReference type="CDD" id="cd00303">
    <property type="entry name" value="retropepsin_like"/>
    <property type="match status" value="1"/>
</dbReference>